<gene>
    <name evidence="3" type="ORF">SPPG_02814</name>
</gene>
<feature type="region of interest" description="Disordered" evidence="1">
    <location>
        <begin position="1378"/>
        <end position="1426"/>
    </location>
</feature>
<protein>
    <recommendedName>
        <fullName evidence="2">UDENN domain-containing protein</fullName>
    </recommendedName>
</protein>
<organism evidence="3 4">
    <name type="scientific">Spizellomyces punctatus (strain DAOM BR117)</name>
    <dbReference type="NCBI Taxonomy" id="645134"/>
    <lineage>
        <taxon>Eukaryota</taxon>
        <taxon>Fungi</taxon>
        <taxon>Fungi incertae sedis</taxon>
        <taxon>Chytridiomycota</taxon>
        <taxon>Chytridiomycota incertae sedis</taxon>
        <taxon>Chytridiomycetes</taxon>
        <taxon>Spizellomycetales</taxon>
        <taxon>Spizellomycetaceae</taxon>
        <taxon>Spizellomyces</taxon>
    </lineage>
</organism>
<feature type="region of interest" description="Disordered" evidence="1">
    <location>
        <begin position="214"/>
        <end position="239"/>
    </location>
</feature>
<dbReference type="PROSITE" id="PS50211">
    <property type="entry name" value="DENN"/>
    <property type="match status" value="1"/>
</dbReference>
<dbReference type="InterPro" id="IPR005113">
    <property type="entry name" value="uDENN_dom"/>
</dbReference>
<dbReference type="EMBL" id="KQ257453">
    <property type="protein sequence ID" value="KND02343.1"/>
    <property type="molecule type" value="Genomic_DNA"/>
</dbReference>
<keyword evidence="4" id="KW-1185">Reference proteome</keyword>
<dbReference type="Gene3D" id="3.30.450.200">
    <property type="match status" value="1"/>
</dbReference>
<accession>A0A0L0HMN7</accession>
<dbReference type="InParanoid" id="A0A0L0HMN7"/>
<dbReference type="SMART" id="SM00800">
    <property type="entry name" value="uDENN"/>
    <property type="match status" value="1"/>
</dbReference>
<dbReference type="SMART" id="SM00799">
    <property type="entry name" value="DENN"/>
    <property type="match status" value="1"/>
</dbReference>
<feature type="region of interest" description="Disordered" evidence="1">
    <location>
        <begin position="653"/>
        <end position="751"/>
    </location>
</feature>
<dbReference type="GeneID" id="27686374"/>
<feature type="compositionally biased region" description="Low complexity" evidence="1">
    <location>
        <begin position="710"/>
        <end position="721"/>
    </location>
</feature>
<dbReference type="Pfam" id="PF03455">
    <property type="entry name" value="dDENN"/>
    <property type="match status" value="1"/>
</dbReference>
<name>A0A0L0HMN7_SPIPD</name>
<dbReference type="GO" id="GO:0031410">
    <property type="term" value="C:cytoplasmic vesicle"/>
    <property type="evidence" value="ECO:0007669"/>
    <property type="project" value="TreeGrafter"/>
</dbReference>
<dbReference type="GO" id="GO:0032483">
    <property type="term" value="P:regulation of Rab protein signal transduction"/>
    <property type="evidence" value="ECO:0007669"/>
    <property type="project" value="TreeGrafter"/>
</dbReference>
<dbReference type="Pfam" id="PF02141">
    <property type="entry name" value="DENN"/>
    <property type="match status" value="1"/>
</dbReference>
<reference evidence="3 4" key="1">
    <citation type="submission" date="2009-08" db="EMBL/GenBank/DDBJ databases">
        <title>The Genome Sequence of Spizellomyces punctatus strain DAOM BR117.</title>
        <authorList>
            <consortium name="The Broad Institute Genome Sequencing Platform"/>
            <person name="Russ C."/>
            <person name="Cuomo C."/>
            <person name="Shea T."/>
            <person name="Young S.K."/>
            <person name="Zeng Q."/>
            <person name="Koehrsen M."/>
            <person name="Haas B."/>
            <person name="Borodovsky M."/>
            <person name="Guigo R."/>
            <person name="Alvarado L."/>
            <person name="Berlin A."/>
            <person name="Bochicchio J."/>
            <person name="Borenstein D."/>
            <person name="Chapman S."/>
            <person name="Chen Z."/>
            <person name="Engels R."/>
            <person name="Freedman E."/>
            <person name="Gellesch M."/>
            <person name="Goldberg J."/>
            <person name="Griggs A."/>
            <person name="Gujja S."/>
            <person name="Heiman D."/>
            <person name="Hepburn T."/>
            <person name="Howarth C."/>
            <person name="Jen D."/>
            <person name="Larson L."/>
            <person name="Lewis B."/>
            <person name="Mehta T."/>
            <person name="Park D."/>
            <person name="Pearson M."/>
            <person name="Roberts A."/>
            <person name="Saif S."/>
            <person name="Shenoy N."/>
            <person name="Sisk P."/>
            <person name="Stolte C."/>
            <person name="Sykes S."/>
            <person name="Thomson T."/>
            <person name="Walk T."/>
            <person name="White J."/>
            <person name="Yandava C."/>
            <person name="Burger G."/>
            <person name="Gray M.W."/>
            <person name="Holland P.W.H."/>
            <person name="King N."/>
            <person name="Lang F.B.F."/>
            <person name="Roger A.J."/>
            <person name="Ruiz-Trillo I."/>
            <person name="Lander E."/>
            <person name="Nusbaum C."/>
        </authorList>
    </citation>
    <scope>NUCLEOTIDE SEQUENCE [LARGE SCALE GENOMIC DNA]</scope>
    <source>
        <strain evidence="3 4">DAOM BR117</strain>
    </source>
</reference>
<dbReference type="PANTHER" id="PTHR12296:SF21">
    <property type="entry name" value="DENN DOMAIN-CONTAINING PROTEIN 3"/>
    <property type="match status" value="1"/>
</dbReference>
<dbReference type="OMA" id="RCEEWRK"/>
<sequence length="1426" mass="158417">MAAPPPVQPPAPLRFADFFFQCGLNPDAKLADRRVLDDGSVAGEVAQRNAEEERRRAPSDGVTPSTPMPLPQAKLKKKHHPLEWRYAPEILCRYPKTDYSEKERFPAYLPMFCFPNNIQLHLEDNGPPPEKYHSFIITEETGAKCYGVCVTVYERLQSQHAAELEQITQELRSGSLGSSDLEYIQHIQSQLAENQEALLHARLGITGITEQRTSITSGSASKPAATPSTPDSDSVTTEHTIQDAEEKVKLYRDLLAPLNTLLADAENVYIPRTIGVLSHWPWHDFLKDWLCEVLRVVRGEYDECPHSKAVAPLERFVVNLIHEIPLPPPGKLELSIHVGQLHLFCSRPPVNTISVLKNFSLYPMFRALSVANIITIFELALAERKIIFLSSHLSMLTLAAETLCLFFFPLFWQHILIPILPARLLSYLQAPMPYIVGVQREYFTPDVQDEWKPPDAHVIDLDNDIVTVADPPPSLPARERKKLTMRLEKATGTFQPISPHHKPPLAERSPRADRGVPLTVQYALPLGKHVPTSCESARRRQEVPDGSSRTRAASETLTSTRNRGTSFQFPHSPSNNGITGAWLEKLNRHFSATSGLTAGQFATSNFSLSSGSSTDERLTGGGGSWWHLGREESSAGLGDEKRRSVDVDSLYLRASSTRSSTDEHDGSSAGSPERPSPTSSDAGALPRLRAPFFARSGSRPDDKPLKQVPSSSSISSMFSSFAHATPARKTPRPSTGGHPHRLSLSASSTTSTATTSSAYFAQYMPPAMEDVAPTKQGINLRRKEGHLFYAVTVISPWSGRDVDDIVGSNDVLHSQSSTSIRDENDDEDDDRPLSTYTASAPNPPSSKVAGLGRKGSELKRPSRRFSLKRGASRSKSVDMMNGEQPSLEHQAGTGSRRRSSGSTGIDPSLPVVTLELGAVCRCCREDLVDQEDATVLQCDVCNTRIHTGCLPLTESHPCSATFDERKIQLAFLKVFTSLLRNYRQHLASAEELRGNVTPLSGASRSASQESFKALDMEMLQEQWFRKDEFLATCDKEAKPFMTQFVETQAFAQFTLDRVERPESDYEVLFFDECIKEKRNRSKLRIGKESTPFLTETAYDIRTTITCFGVSIDGLESRKSFSSNTIPIHLDEKLLGTPRHVQPLITQSDHKMMRSMTNELVQRARIATTMRRKQDFSKWMRTKWKHFQKMGGGEVVSLGFLPDEQRRELFEERMHQVTSVIDRFEQRHLSSQTPSQVHQALEELHAQNLVLMRAADEEQLVDAEDQEDLQGVYGRLFRVITIYEDFLATLGSAAANGTTEVPGTEVQDGKYKLRVSIGPEFGSVSDWLATTVIGYEGEGEGNTVDRDHENDQVAGYRQEAGVDAKQSNDTINREAFQPANVDKPHALVDGPAAETKSLNTETGTEASLAESNYPGRLAPSRKSDASM</sequence>
<dbReference type="RefSeq" id="XP_016610382.1">
    <property type="nucleotide sequence ID" value="XM_016751100.1"/>
</dbReference>
<dbReference type="FunCoup" id="A0A0L0HMN7">
    <property type="interactions" value="4"/>
</dbReference>
<dbReference type="InterPro" id="IPR001194">
    <property type="entry name" value="cDENN_dom"/>
</dbReference>
<evidence type="ECO:0000313" key="4">
    <source>
        <dbReference type="Proteomes" id="UP000053201"/>
    </source>
</evidence>
<feature type="region of interest" description="Disordered" evidence="1">
    <location>
        <begin position="813"/>
        <end position="907"/>
    </location>
</feature>
<evidence type="ECO:0000259" key="2">
    <source>
        <dbReference type="PROSITE" id="PS50211"/>
    </source>
</evidence>
<dbReference type="InterPro" id="IPR051696">
    <property type="entry name" value="DENN_Domain_GEFs"/>
</dbReference>
<evidence type="ECO:0000256" key="1">
    <source>
        <dbReference type="SAM" id="MobiDB-lite"/>
    </source>
</evidence>
<feature type="region of interest" description="Disordered" evidence="1">
    <location>
        <begin position="529"/>
        <end position="576"/>
    </location>
</feature>
<proteinExistence type="predicted"/>
<feature type="domain" description="UDENN" evidence="2">
    <location>
        <begin position="72"/>
        <end position="577"/>
    </location>
</feature>
<feature type="region of interest" description="Disordered" evidence="1">
    <location>
        <begin position="39"/>
        <end position="74"/>
    </location>
</feature>
<feature type="compositionally biased region" description="Low complexity" evidence="1">
    <location>
        <begin position="742"/>
        <end position="751"/>
    </location>
</feature>
<feature type="compositionally biased region" description="Low complexity" evidence="1">
    <location>
        <begin position="226"/>
        <end position="237"/>
    </location>
</feature>
<feature type="compositionally biased region" description="Polar residues" evidence="1">
    <location>
        <begin position="547"/>
        <end position="576"/>
    </location>
</feature>
<dbReference type="Gene3D" id="3.40.50.11500">
    <property type="match status" value="1"/>
</dbReference>
<dbReference type="SMART" id="SM00801">
    <property type="entry name" value="dDENN"/>
    <property type="match status" value="1"/>
</dbReference>
<feature type="compositionally biased region" description="Basic and acidic residues" evidence="1">
    <location>
        <begin position="49"/>
        <end position="58"/>
    </location>
</feature>
<dbReference type="InterPro" id="IPR043153">
    <property type="entry name" value="DENN_C"/>
</dbReference>
<dbReference type="PANTHER" id="PTHR12296">
    <property type="entry name" value="DENN DOMAIN-CONTAINING PROTEIN 4"/>
    <property type="match status" value="1"/>
</dbReference>
<feature type="compositionally biased region" description="Basic residues" evidence="1">
    <location>
        <begin position="861"/>
        <end position="872"/>
    </location>
</feature>
<feature type="compositionally biased region" description="Polar residues" evidence="1">
    <location>
        <begin position="1395"/>
        <end position="1404"/>
    </location>
</feature>
<dbReference type="OrthoDB" id="6019893at2759"/>
<dbReference type="Proteomes" id="UP000053201">
    <property type="component" value="Unassembled WGS sequence"/>
</dbReference>
<dbReference type="InterPro" id="IPR005112">
    <property type="entry name" value="dDENN_dom"/>
</dbReference>
<feature type="region of interest" description="Disordered" evidence="1">
    <location>
        <begin position="607"/>
        <end position="627"/>
    </location>
</feature>
<dbReference type="Pfam" id="PF03456">
    <property type="entry name" value="uDENN"/>
    <property type="match status" value="1"/>
</dbReference>
<evidence type="ECO:0000313" key="3">
    <source>
        <dbReference type="EMBL" id="KND02343.1"/>
    </source>
</evidence>
<dbReference type="VEuPathDB" id="FungiDB:SPPG_02814"/>
<dbReference type="InterPro" id="IPR037516">
    <property type="entry name" value="Tripartite_DENN"/>
</dbReference>
<dbReference type="eggNOG" id="ENOG502QQUM">
    <property type="taxonomic scope" value="Eukaryota"/>
</dbReference>